<dbReference type="Gene3D" id="1.10.357.10">
    <property type="entry name" value="Tetracycline Repressor, domain 2"/>
    <property type="match status" value="1"/>
</dbReference>
<keyword evidence="2" id="KW-1185">Reference proteome</keyword>
<organism evidence="1 2">
    <name type="scientific">Paenibacillus anseongense</name>
    <dbReference type="NCBI Taxonomy" id="2682845"/>
    <lineage>
        <taxon>Bacteria</taxon>
        <taxon>Bacillati</taxon>
        <taxon>Bacillota</taxon>
        <taxon>Bacilli</taxon>
        <taxon>Bacillales</taxon>
        <taxon>Paenibacillaceae</taxon>
        <taxon>Paenibacillus</taxon>
    </lineage>
</organism>
<dbReference type="SUPFAM" id="SSF48498">
    <property type="entry name" value="Tetracyclin repressor-like, C-terminal domain"/>
    <property type="match status" value="1"/>
</dbReference>
<name>A0ABW9UKM7_9BACL</name>
<dbReference type="EMBL" id="WSEM01000039">
    <property type="protein sequence ID" value="MVQ39854.1"/>
    <property type="molecule type" value="Genomic_DNA"/>
</dbReference>
<evidence type="ECO:0000313" key="2">
    <source>
        <dbReference type="Proteomes" id="UP000467637"/>
    </source>
</evidence>
<reference evidence="1 2" key="1">
    <citation type="submission" date="2019-12" db="EMBL/GenBank/DDBJ databases">
        <authorList>
            <person name="Huq M.A."/>
        </authorList>
    </citation>
    <scope>NUCLEOTIDE SEQUENCE [LARGE SCALE GENOMIC DNA]</scope>
    <source>
        <strain evidence="1 2">MAH-34</strain>
    </source>
</reference>
<protein>
    <recommendedName>
        <fullName evidence="3">Resolvase/invertase-type recombinase catalytic domain-containing protein</fullName>
    </recommendedName>
</protein>
<accession>A0ABW9UKM7</accession>
<evidence type="ECO:0000313" key="1">
    <source>
        <dbReference type="EMBL" id="MVQ39854.1"/>
    </source>
</evidence>
<sequence>MEEFIAELISKGQKSGEINEKLDAVEITENIHNSMIGLCVYARTTTGKEKLNRIVNSA</sequence>
<gene>
    <name evidence="1" type="ORF">GON05_35250</name>
</gene>
<evidence type="ECO:0008006" key="3">
    <source>
        <dbReference type="Google" id="ProtNLM"/>
    </source>
</evidence>
<dbReference type="InterPro" id="IPR036271">
    <property type="entry name" value="Tet_transcr_reg_TetR-rel_C_sf"/>
</dbReference>
<proteinExistence type="predicted"/>
<comment type="caution">
    <text evidence="1">The sequence shown here is derived from an EMBL/GenBank/DDBJ whole genome shotgun (WGS) entry which is preliminary data.</text>
</comment>
<dbReference type="Proteomes" id="UP000467637">
    <property type="component" value="Unassembled WGS sequence"/>
</dbReference>